<name>A0A1G6YBD0_9ACTN</name>
<gene>
    <name evidence="2" type="ORF">SAMN05216270_108240</name>
</gene>
<sequence length="274" mass="28217">MASIGDVAAVLRAAIATAEEATRTAKGANDQLGGAQTSLHADLEGSANPLTQDGLGQLSAAREGIAEALALITSGNATMGQYVASIAGGAPSASGAGGGSTPPPPPPRSSGGPSPLPNFDARRPDPRCMAKIKEAGWPTNREGKTAARGYLYTGDGRQLNSKPLKAYPPGKAPVRTDLKEPWSSDEAMTTTWHVEGDVAAKVRSDQLDGAAFYLNVPLCGAGPGTQAADPKRCTENFQHIIPRDTTVYVHVVPPQGLPYRQKIIGTGEGIKADG</sequence>
<keyword evidence="3" id="KW-1185">Reference proteome</keyword>
<feature type="region of interest" description="Disordered" evidence="1">
    <location>
        <begin position="154"/>
        <end position="177"/>
    </location>
</feature>
<dbReference type="Proteomes" id="UP000198949">
    <property type="component" value="Unassembled WGS sequence"/>
</dbReference>
<protein>
    <submittedName>
        <fullName evidence="2">SCP1.201-like deaminase</fullName>
    </submittedName>
</protein>
<organism evidence="2 3">
    <name type="scientific">Glycomyces harbinensis</name>
    <dbReference type="NCBI Taxonomy" id="58114"/>
    <lineage>
        <taxon>Bacteria</taxon>
        <taxon>Bacillati</taxon>
        <taxon>Actinomycetota</taxon>
        <taxon>Actinomycetes</taxon>
        <taxon>Glycomycetales</taxon>
        <taxon>Glycomycetaceae</taxon>
        <taxon>Glycomyces</taxon>
    </lineage>
</organism>
<evidence type="ECO:0000256" key="1">
    <source>
        <dbReference type="SAM" id="MobiDB-lite"/>
    </source>
</evidence>
<feature type="region of interest" description="Disordered" evidence="1">
    <location>
        <begin position="91"/>
        <end position="124"/>
    </location>
</feature>
<dbReference type="Pfam" id="PF14428">
    <property type="entry name" value="DddA-like"/>
    <property type="match status" value="1"/>
</dbReference>
<evidence type="ECO:0000313" key="2">
    <source>
        <dbReference type="EMBL" id="SDD87642.1"/>
    </source>
</evidence>
<dbReference type="AlphaFoldDB" id="A0A1G6YBD0"/>
<dbReference type="InterPro" id="IPR032724">
    <property type="entry name" value="SCP1.201-like"/>
</dbReference>
<proteinExistence type="predicted"/>
<dbReference type="EMBL" id="FNAD01000008">
    <property type="protein sequence ID" value="SDD87642.1"/>
    <property type="molecule type" value="Genomic_DNA"/>
</dbReference>
<dbReference type="RefSeq" id="WP_091036825.1">
    <property type="nucleotide sequence ID" value="NZ_FNAD01000008.1"/>
</dbReference>
<dbReference type="OrthoDB" id="5194055at2"/>
<evidence type="ECO:0000313" key="3">
    <source>
        <dbReference type="Proteomes" id="UP000198949"/>
    </source>
</evidence>
<dbReference type="STRING" id="58114.SAMN05216270_108240"/>
<reference evidence="3" key="1">
    <citation type="submission" date="2016-10" db="EMBL/GenBank/DDBJ databases">
        <authorList>
            <person name="Varghese N."/>
            <person name="Submissions S."/>
        </authorList>
    </citation>
    <scope>NUCLEOTIDE SEQUENCE [LARGE SCALE GENOMIC DNA]</scope>
    <source>
        <strain evidence="3">CGMCC 4.3516</strain>
    </source>
</reference>
<accession>A0A1G6YBD0</accession>